<dbReference type="EC" id="1.-.-.-" evidence="3"/>
<dbReference type="EMBL" id="WOCA01000009">
    <property type="protein sequence ID" value="MUK89226.1"/>
    <property type="molecule type" value="Genomic_DNA"/>
</dbReference>
<accession>A0A6N8FKI4</accession>
<proteinExistence type="predicted"/>
<gene>
    <name evidence="3" type="ORF">GMD78_12670</name>
</gene>
<reference evidence="3 4" key="1">
    <citation type="submission" date="2019-11" db="EMBL/GenBank/DDBJ databases">
        <authorList>
            <person name="Li X."/>
        </authorList>
    </citation>
    <scope>NUCLEOTIDE SEQUENCE [LARGE SCALE GENOMIC DNA]</scope>
    <source>
        <strain evidence="3 4">L9</strain>
    </source>
</reference>
<protein>
    <submittedName>
        <fullName evidence="3">MsnO8 family LLM class oxidoreductase</fullName>
        <ecNumber evidence="3">1.-.-.-</ecNumber>
    </submittedName>
</protein>
<sequence length="333" mass="36824">MKLSILDQSPIVPGKTAKDALQQSIDLAQLGEKLGYTRYWIAEHHDLNGLACPAPEVMLGIIGAQTKTIRIGAGAVLLPHYKPYKVAETFNLLATLYPGRIDLGLGRSPGGSAEASIALSGDFLANVKEMPKSIDELQRFLHNDFPADHVFSKVKPTPAPMTAPITWLLGTSEKSADLAAEKGMAYAFGHFMSDQDGPIIVEKYKKAISKVNSIQSTKVIVAIIVYCAETFEEAEELAMSSLIASIKRDNGDMEAGLATMEEIKGYSLSDEEKFKVENMKRKMIIGTPDVVRAKLQELEKQYEAEEFMILTNTYSYEKRNNSYELLARELLRK</sequence>
<evidence type="ECO:0000256" key="1">
    <source>
        <dbReference type="ARBA" id="ARBA00007789"/>
    </source>
</evidence>
<dbReference type="NCBIfam" id="TIGR03558">
    <property type="entry name" value="oxido_grp_1"/>
    <property type="match status" value="1"/>
</dbReference>
<evidence type="ECO:0000313" key="3">
    <source>
        <dbReference type="EMBL" id="MUK89226.1"/>
    </source>
</evidence>
<comment type="similarity">
    <text evidence="1">To bacterial alkanal monooxygenase alpha and beta chains.</text>
</comment>
<dbReference type="PANTHER" id="PTHR30137:SF20">
    <property type="entry name" value="N-ACETYL-S-ALKYLCYSTEINE MONOOXYGENASE"/>
    <property type="match status" value="1"/>
</dbReference>
<evidence type="ECO:0000259" key="2">
    <source>
        <dbReference type="Pfam" id="PF00296"/>
    </source>
</evidence>
<comment type="caution">
    <text evidence="3">The sequence shown here is derived from an EMBL/GenBank/DDBJ whole genome shotgun (WGS) entry which is preliminary data.</text>
</comment>
<evidence type="ECO:0000313" key="4">
    <source>
        <dbReference type="Proteomes" id="UP000469125"/>
    </source>
</evidence>
<dbReference type="InterPro" id="IPR050766">
    <property type="entry name" value="Bact_Lucif_Oxidored"/>
</dbReference>
<dbReference type="AlphaFoldDB" id="A0A6N8FKI4"/>
<dbReference type="PANTHER" id="PTHR30137">
    <property type="entry name" value="LUCIFERASE-LIKE MONOOXYGENASE"/>
    <property type="match status" value="1"/>
</dbReference>
<dbReference type="Pfam" id="PF00296">
    <property type="entry name" value="Bac_luciferase"/>
    <property type="match status" value="1"/>
</dbReference>
<dbReference type="FunFam" id="3.20.20.30:FF:000002">
    <property type="entry name" value="LLM class flavin-dependent oxidoreductase"/>
    <property type="match status" value="1"/>
</dbReference>
<dbReference type="GO" id="GO:0016705">
    <property type="term" value="F:oxidoreductase activity, acting on paired donors, with incorporation or reduction of molecular oxygen"/>
    <property type="evidence" value="ECO:0007669"/>
    <property type="project" value="InterPro"/>
</dbReference>
<keyword evidence="3" id="KW-0560">Oxidoreductase</keyword>
<dbReference type="SUPFAM" id="SSF51679">
    <property type="entry name" value="Bacterial luciferase-like"/>
    <property type="match status" value="1"/>
</dbReference>
<dbReference type="RefSeq" id="WP_155669199.1">
    <property type="nucleotide sequence ID" value="NZ_WOCA01000009.1"/>
</dbReference>
<dbReference type="InterPro" id="IPR036661">
    <property type="entry name" value="Luciferase-like_sf"/>
</dbReference>
<name>A0A6N8FKI4_9BACI</name>
<organism evidence="3 4">
    <name type="scientific">Ornithinibacillus caprae</name>
    <dbReference type="NCBI Taxonomy" id="2678566"/>
    <lineage>
        <taxon>Bacteria</taxon>
        <taxon>Bacillati</taxon>
        <taxon>Bacillota</taxon>
        <taxon>Bacilli</taxon>
        <taxon>Bacillales</taxon>
        <taxon>Bacillaceae</taxon>
        <taxon>Ornithinibacillus</taxon>
    </lineage>
</organism>
<dbReference type="InterPro" id="IPR019949">
    <property type="entry name" value="CmoO-like"/>
</dbReference>
<keyword evidence="4" id="KW-1185">Reference proteome</keyword>
<dbReference type="Gene3D" id="3.20.20.30">
    <property type="entry name" value="Luciferase-like domain"/>
    <property type="match status" value="1"/>
</dbReference>
<feature type="domain" description="Luciferase-like" evidence="2">
    <location>
        <begin position="1"/>
        <end position="300"/>
    </location>
</feature>
<dbReference type="GO" id="GO:0005829">
    <property type="term" value="C:cytosol"/>
    <property type="evidence" value="ECO:0007669"/>
    <property type="project" value="TreeGrafter"/>
</dbReference>
<dbReference type="InterPro" id="IPR011251">
    <property type="entry name" value="Luciferase-like_dom"/>
</dbReference>
<dbReference type="Proteomes" id="UP000469125">
    <property type="component" value="Unassembled WGS sequence"/>
</dbReference>